<accession>A0AAC9U127</accession>
<organism evidence="1 2">
    <name type="scientific">Shewanella marisflavi</name>
    <dbReference type="NCBI Taxonomy" id="260364"/>
    <lineage>
        <taxon>Bacteria</taxon>
        <taxon>Pseudomonadati</taxon>
        <taxon>Pseudomonadota</taxon>
        <taxon>Gammaproteobacteria</taxon>
        <taxon>Alteromonadales</taxon>
        <taxon>Shewanellaceae</taxon>
        <taxon>Shewanella</taxon>
    </lineage>
</organism>
<name>A0AAC9U127_9GAMM</name>
<dbReference type="Proteomes" id="UP000198233">
    <property type="component" value="Chromosome"/>
</dbReference>
<protein>
    <submittedName>
        <fullName evidence="1">Uncharacterized protein</fullName>
    </submittedName>
</protein>
<dbReference type="KEGG" id="smav:CFF01_12460"/>
<reference evidence="1 2" key="1">
    <citation type="submission" date="2017-06" db="EMBL/GenBank/DDBJ databases">
        <title>Complete genome sequence of Shewanella marisflavi EP1 associated with anaerobic 2,4-dinitrotoluene reduction and salt tolerance.</title>
        <authorList>
            <person name="Huang J."/>
        </authorList>
    </citation>
    <scope>NUCLEOTIDE SEQUENCE [LARGE SCALE GENOMIC DNA]</scope>
    <source>
        <strain evidence="1 2">EP1</strain>
    </source>
</reference>
<dbReference type="EMBL" id="CP022272">
    <property type="protein sequence ID" value="ASJ97324.1"/>
    <property type="molecule type" value="Genomic_DNA"/>
</dbReference>
<dbReference type="RefSeq" id="WP_088905006.1">
    <property type="nucleotide sequence ID" value="NZ_CP022272.1"/>
</dbReference>
<evidence type="ECO:0000313" key="2">
    <source>
        <dbReference type="Proteomes" id="UP000198233"/>
    </source>
</evidence>
<proteinExistence type="predicted"/>
<dbReference type="AlphaFoldDB" id="A0AAC9U127"/>
<evidence type="ECO:0000313" key="1">
    <source>
        <dbReference type="EMBL" id="ASJ97324.1"/>
    </source>
</evidence>
<sequence length="320" mass="37030">MNVFISPSGNIDNEYLHITNNIISDICGVRVKGINCLKFYNIFERKRNCAILNWYEDSVFDRRSIKYRWSLFFIFILKVLYIKSLCSKVIYIKHNYKPHGSQSGSLIFSLSKYLIEKMASKKVAHTDNIDGFDFVPHPLYLNDEDFLGALNNICERSVDYFIFGTVSRYKKLHKLLNEWPENIALTIWGKCNDTELEQEICKIICERALSVTWRNEFIDIKELNSKLLTCKHVIVNNDDSTMIASGVFYHAISFGCNVLVNKSAFSYFAKKKHGNICAEYTVNNLESVLKINNFHSVDSSVLDISGRQSLAKKWAEMIFK</sequence>
<gene>
    <name evidence="1" type="ORF">CFF01_12460</name>
</gene>